<feature type="region of interest" description="Disordered" evidence="1">
    <location>
        <begin position="56"/>
        <end position="80"/>
    </location>
</feature>
<dbReference type="VEuPathDB" id="FungiDB:PCH_Pc21g11970"/>
<dbReference type="EMBL" id="AM920436">
    <property type="protein sequence ID" value="CAP96094.1"/>
    <property type="molecule type" value="Genomic_DNA"/>
</dbReference>
<sequence length="182" mass="19588">MGTCCATALGFSGCSTRETCETVLANRAAYAQPKEASLGKSPRVTDCHWSIPWTSHSTVSSSLPTKIKAPSRSSGGTRSSFAWTVPSFPRELFHNRNVGKRKRAASCSRIPTGSFRQQPGVASTVSSATKASLNPNMCSWRVNSESAGLALQGLFLLTLKFAIPTSPRDVVHRQTLNCRNLV</sequence>
<dbReference type="HOGENOM" id="CLU_1482475_0_0_1"/>
<gene>
    <name evidence="2" type="ORF">Pc21g11970</name>
    <name evidence="2" type="ORF">PCH_Pc21g11970</name>
</gene>
<evidence type="ECO:0000313" key="2">
    <source>
        <dbReference type="EMBL" id="CAP96094.1"/>
    </source>
</evidence>
<name>B6HKW8_PENRW</name>
<reference evidence="2 3" key="1">
    <citation type="journal article" date="2008" name="Nat. Biotechnol.">
        <title>Genome sequencing and analysis of the filamentous fungus Penicillium chrysogenum.</title>
        <authorList>
            <person name="van den Berg M.A."/>
            <person name="Albang R."/>
            <person name="Albermann K."/>
            <person name="Badger J.H."/>
            <person name="Daran J.-M."/>
            <person name="Driessen A.J.M."/>
            <person name="Garcia-Estrada C."/>
            <person name="Fedorova N.D."/>
            <person name="Harris D.M."/>
            <person name="Heijne W.H.M."/>
            <person name="Joardar V.S."/>
            <person name="Kiel J.A.K.W."/>
            <person name="Kovalchuk A."/>
            <person name="Martin J.F."/>
            <person name="Nierman W.C."/>
            <person name="Nijland J.G."/>
            <person name="Pronk J.T."/>
            <person name="Roubos J.A."/>
            <person name="van der Klei I.J."/>
            <person name="van Peij N.N.M.E."/>
            <person name="Veenhuis M."/>
            <person name="von Doehren H."/>
            <person name="Wagner C."/>
            <person name="Wortman J.R."/>
            <person name="Bovenberg R.A.L."/>
        </authorList>
    </citation>
    <scope>NUCLEOTIDE SEQUENCE [LARGE SCALE GENOMIC DNA]</scope>
    <source>
        <strain evidence="3">ATCC 28089 / DSM 1075 / NRRL 1951 / Wisconsin 54-1255</strain>
    </source>
</reference>
<feature type="compositionally biased region" description="Polar residues" evidence="1">
    <location>
        <begin position="71"/>
        <end position="80"/>
    </location>
</feature>
<proteinExistence type="predicted"/>
<dbReference type="AlphaFoldDB" id="B6HKW8"/>
<keyword evidence="3" id="KW-1185">Reference proteome</keyword>
<evidence type="ECO:0000256" key="1">
    <source>
        <dbReference type="SAM" id="MobiDB-lite"/>
    </source>
</evidence>
<accession>B6HKW8</accession>
<organism evidence="2 3">
    <name type="scientific">Penicillium rubens (strain ATCC 28089 / DSM 1075 / NRRL 1951 / Wisconsin 54-1255)</name>
    <name type="common">Penicillium chrysogenum</name>
    <dbReference type="NCBI Taxonomy" id="500485"/>
    <lineage>
        <taxon>Eukaryota</taxon>
        <taxon>Fungi</taxon>
        <taxon>Dikarya</taxon>
        <taxon>Ascomycota</taxon>
        <taxon>Pezizomycotina</taxon>
        <taxon>Eurotiomycetes</taxon>
        <taxon>Eurotiomycetidae</taxon>
        <taxon>Eurotiales</taxon>
        <taxon>Aspergillaceae</taxon>
        <taxon>Penicillium</taxon>
        <taxon>Penicillium chrysogenum species complex</taxon>
    </lineage>
</organism>
<protein>
    <submittedName>
        <fullName evidence="2">Uncharacterized protein</fullName>
    </submittedName>
</protein>
<dbReference type="Proteomes" id="UP000000724">
    <property type="component" value="Contig Pc00c21"/>
</dbReference>
<evidence type="ECO:0000313" key="3">
    <source>
        <dbReference type="Proteomes" id="UP000000724"/>
    </source>
</evidence>
<dbReference type="OMA" id="MGTCCAT"/>